<feature type="binding site" evidence="4">
    <location>
        <position position="73"/>
    </location>
    <ligand>
        <name>Ca(2+)</name>
        <dbReference type="ChEBI" id="CHEBI:29108"/>
    </ligand>
</feature>
<keyword evidence="4" id="KW-0479">Metal-binding</keyword>
<feature type="binding site" evidence="4">
    <location>
        <position position="54"/>
    </location>
    <ligand>
        <name>Ca(2+)</name>
        <dbReference type="ChEBI" id="CHEBI:29108"/>
    </ligand>
</feature>
<keyword evidence="2" id="KW-1185">Reference proteome</keyword>
<keyword evidence="3 4" id="KW-0002">3D-structure</keyword>
<dbReference type="SMR" id="A0A2N8KYF9"/>
<dbReference type="PDB" id="8EPX">
    <property type="method" value="EM"/>
    <property type="resolution" value="3.15 A"/>
    <property type="chains" value="A/B/C/D=1-510"/>
</dbReference>
<feature type="binding site" evidence="4">
    <location>
        <position position="74"/>
    </location>
    <ligand>
        <name>Ca(2+)</name>
        <dbReference type="ChEBI" id="CHEBI:29108"/>
    </ligand>
</feature>
<gene>
    <name evidence="1" type="ORF">C1O66_13805</name>
</gene>
<dbReference type="Proteomes" id="UP000235916">
    <property type="component" value="Unassembled WGS sequence"/>
</dbReference>
<proteinExistence type="evidence at protein level"/>
<reference evidence="1 2" key="1">
    <citation type="submission" date="2018-01" db="EMBL/GenBank/DDBJ databases">
        <title>Draft genome sequence of Paucibacter aquatile CR182 isolated from freshwater of the Nakdong River.</title>
        <authorList>
            <person name="Choi A."/>
            <person name="Chung E.J."/>
        </authorList>
    </citation>
    <scope>NUCLEOTIDE SEQUENCE [LARGE SCALE GENOMIC DNA]</scope>
    <source>
        <strain evidence="1 2">CR182</strain>
    </source>
</reference>
<dbReference type="AlphaFoldDB" id="A0A2N8KYF9"/>
<name>A0A2N8KYF9_9BURK</name>
<keyword evidence="4" id="KW-0106">Calcium</keyword>
<dbReference type="RefSeq" id="WP_102768407.1">
    <property type="nucleotide sequence ID" value="NZ_POSP01000003.1"/>
</dbReference>
<dbReference type="EMBL" id="POSP01000003">
    <property type="protein sequence ID" value="PND38489.1"/>
    <property type="molecule type" value="Genomic_DNA"/>
</dbReference>
<sequence length="510" mass="56264">MPYDHNAEADFAASEVARMLVADPGLCYDAASLPASISASASYEPSAAGWPKADGLVSVLEGGTSTQRAIALEYKRPQEGIHGLLTAIGQAHGYLHKGYSGAAIVIPGRYSSHPTPAEYVRDVLNAISGSRAIAVFSYSPPDTTSPTPFAGRIQCVRPLVFDAGRVHLRPANQGPKTQWVHMREGSTTRDAFFRFLQVAKRLSADPTAPRPTLRSELVAAIGRLAPGRDPIEYITNTADNKFLTKVWQFFWLEWLATPAVLTPWKLEAGVYSAPGARTRILREDGTDFSQLWEGRVNSLKETIAGMLNRGEISEAQGWEAFVGGISATGGGQDKQGVRARAHSYREDIDSALAQLRWIEDDGLPTDQGYRFMTICERYGGANSRAAIDYMGATLIQTGRYASFLHYINRLSERKFAENPLAYTKPGPGGMPVFTEESYWEYLQDLETKLTDELRVMRKVSGRARPRVRTTFQVELTLLRNYGFVSSTRHRLGVGIPIDWEQVVQALNVDL</sequence>
<protein>
    <submittedName>
        <fullName evidence="1">Uncharacterized protein</fullName>
    </submittedName>
</protein>
<evidence type="ECO:0007829" key="3">
    <source>
        <dbReference type="PDB" id="8EM1"/>
    </source>
</evidence>
<dbReference type="EMDB" id="EMD-28534"/>
<evidence type="ECO:0007829" key="4">
    <source>
        <dbReference type="PDB" id="8EPX"/>
    </source>
</evidence>
<accession>A0A2N8KYF9</accession>
<comment type="caution">
    <text evidence="1">The sequence shown here is derived from an EMBL/GenBank/DDBJ whole genome shotgun (WGS) entry which is preliminary data.</text>
</comment>
<dbReference type="PDB" id="8EM1">
    <property type="method" value="X-ray"/>
    <property type="resolution" value="2.50 A"/>
    <property type="chains" value="A/B=1-510"/>
</dbReference>
<dbReference type="OrthoDB" id="9204486at2"/>
<evidence type="ECO:0000313" key="2">
    <source>
        <dbReference type="Proteomes" id="UP000235916"/>
    </source>
</evidence>
<reference evidence="3 4" key="2">
    <citation type="journal article" date="2023" name="Nucleic Acids Res.">
        <title>Structures, activityand mechanism of the Type IIS restriction endonuclease PaqCI.</title>
        <authorList>
            <person name="Kennedy M.A."/>
            <person name="Hosford C.J."/>
            <person name="Azumaya C.M."/>
            <person name="Luyten Y.A."/>
            <person name="Chen M."/>
            <person name="Morgan R.D."/>
            <person name="Stoddard B.L."/>
        </authorList>
    </citation>
    <scope>X-RAY CRYSTALLOGRAPHY (2.50 ANGSTROMS) IN COMPLEX WITH CA(2+)</scope>
</reference>
<organism evidence="1 2">
    <name type="scientific">Kinneretia aquatilis</name>
    <dbReference type="NCBI Taxonomy" id="2070761"/>
    <lineage>
        <taxon>Bacteria</taxon>
        <taxon>Pseudomonadati</taxon>
        <taxon>Pseudomonadota</taxon>
        <taxon>Betaproteobacteria</taxon>
        <taxon>Burkholderiales</taxon>
        <taxon>Sphaerotilaceae</taxon>
        <taxon>Roseateles</taxon>
    </lineage>
</organism>
<feature type="binding site" evidence="4">
    <location>
        <position position="5"/>
    </location>
    <ligand>
        <name>Ca(2+)</name>
        <dbReference type="ChEBI" id="CHEBI:29108"/>
    </ligand>
</feature>
<evidence type="ECO:0000313" key="1">
    <source>
        <dbReference type="EMBL" id="PND38489.1"/>
    </source>
</evidence>